<name>A0A6J5P862_9CAUD</name>
<sequence>MFGDRPRVPSVNKMKQATAKDFSGGLNTVDSPLNLSSKYCVDIRNMYPESSGRLRLRYGTTVFATVPSGQTIVNMEYYSGVIVVVTAQGNIYTVNDAGTATQRTFSPAWTTPVAEVNFSQFGGNLIISNGVDKPLRMVPTLTVAYLVDAGTGLNTFVPQAKFTCTHNNYNIAAGMSSQPSTLSISAKGTDGTFLGALAPNDAVELNLATYINIGDASITGITSFRDQLIVTFEQVIVSVKLGTYSGTTHVPSVEDVIENVGALSHRSIVALGDDVVFQDLAGVSSVKRALITATLSPVRESGLIADRINVAAAGLSLATLSKSAFAVHDRIESQVLFFMPKVSPVLNTTDNNVFVYNFNVGARYRSFTYFDNLAFRCGCRTQENRIFFASGRTLYRYQSRYEESYGDLRTSALPGAAVPTPFRIETPWTDLRDPINAKLSKYLQIIAEGTAQFTVDMYVDRQPTEHDLSIDLYAADEPNTVPQTLWNWQDELGQWTWSTDTGLWSDGELIRGKPAISEQLYAWPTKFKRAKFVIYGSAVTELGLVAITMLYQTASIRR</sequence>
<feature type="transmembrane region" description="Helical" evidence="1">
    <location>
        <begin position="532"/>
        <end position="551"/>
    </location>
</feature>
<evidence type="ECO:0000313" key="2">
    <source>
        <dbReference type="EMBL" id="CAB4163744.1"/>
    </source>
</evidence>
<accession>A0A6J5P862</accession>
<protein>
    <submittedName>
        <fullName evidence="2">Uncharacterized protein</fullName>
    </submittedName>
</protein>
<proteinExistence type="predicted"/>
<reference evidence="2" key="1">
    <citation type="submission" date="2020-04" db="EMBL/GenBank/DDBJ databases">
        <authorList>
            <person name="Chiriac C."/>
            <person name="Salcher M."/>
            <person name="Ghai R."/>
            <person name="Kavagutti S V."/>
        </authorList>
    </citation>
    <scope>NUCLEOTIDE SEQUENCE</scope>
</reference>
<organism evidence="2">
    <name type="scientific">uncultured Caudovirales phage</name>
    <dbReference type="NCBI Taxonomy" id="2100421"/>
    <lineage>
        <taxon>Viruses</taxon>
        <taxon>Duplodnaviria</taxon>
        <taxon>Heunggongvirae</taxon>
        <taxon>Uroviricota</taxon>
        <taxon>Caudoviricetes</taxon>
        <taxon>Peduoviridae</taxon>
        <taxon>Maltschvirus</taxon>
        <taxon>Maltschvirus maltsch</taxon>
    </lineage>
</organism>
<gene>
    <name evidence="2" type="ORF">UFOVP810_51</name>
</gene>
<evidence type="ECO:0000256" key="1">
    <source>
        <dbReference type="SAM" id="Phobius"/>
    </source>
</evidence>
<keyword evidence="1" id="KW-0472">Membrane</keyword>
<dbReference type="EMBL" id="LR796744">
    <property type="protein sequence ID" value="CAB4163744.1"/>
    <property type="molecule type" value="Genomic_DNA"/>
</dbReference>
<keyword evidence="1" id="KW-1133">Transmembrane helix</keyword>
<keyword evidence="1" id="KW-0812">Transmembrane</keyword>